<protein>
    <submittedName>
        <fullName evidence="4">Hpt domain-containing protein</fullName>
    </submittedName>
</protein>
<gene>
    <name evidence="4" type="ORF">ACFOHJ_10505</name>
</gene>
<dbReference type="PROSITE" id="PS50894">
    <property type="entry name" value="HPT"/>
    <property type="match status" value="1"/>
</dbReference>
<keyword evidence="2" id="KW-0597">Phosphoprotein</keyword>
<evidence type="ECO:0000256" key="1">
    <source>
        <dbReference type="ARBA" id="ARBA00023012"/>
    </source>
</evidence>
<dbReference type="Pfam" id="PF01627">
    <property type="entry name" value="Hpt"/>
    <property type="match status" value="1"/>
</dbReference>
<evidence type="ECO:0000313" key="5">
    <source>
        <dbReference type="Proteomes" id="UP001595583"/>
    </source>
</evidence>
<evidence type="ECO:0000259" key="3">
    <source>
        <dbReference type="PROSITE" id="PS50894"/>
    </source>
</evidence>
<dbReference type="Gene3D" id="1.20.120.160">
    <property type="entry name" value="HPT domain"/>
    <property type="match status" value="1"/>
</dbReference>
<evidence type="ECO:0000256" key="2">
    <source>
        <dbReference type="PROSITE-ProRule" id="PRU00110"/>
    </source>
</evidence>
<comment type="caution">
    <text evidence="4">The sequence shown here is derived from an EMBL/GenBank/DDBJ whole genome shotgun (WGS) entry which is preliminary data.</text>
</comment>
<keyword evidence="1" id="KW-0902">Two-component regulatory system</keyword>
<proteinExistence type="predicted"/>
<dbReference type="Proteomes" id="UP001595583">
    <property type="component" value="Unassembled WGS sequence"/>
</dbReference>
<feature type="modified residue" description="Phosphohistidine" evidence="2">
    <location>
        <position position="54"/>
    </location>
</feature>
<name>A0ABV7KBC7_9HYPH</name>
<dbReference type="EMBL" id="JBHRTK010000012">
    <property type="protein sequence ID" value="MFC3206642.1"/>
    <property type="molecule type" value="Genomic_DNA"/>
</dbReference>
<sequence length="113" mass="11788">MAAPVDRALLDPDGLFPARLAGDRAALARHADALGTLDTQAQARRLKDIATLAHRLGGAAGTFGYGAISSAALALEDVILERRPGENRAAAHERVRRAIDVLLRALDDGLAGS</sequence>
<evidence type="ECO:0000313" key="4">
    <source>
        <dbReference type="EMBL" id="MFC3206642.1"/>
    </source>
</evidence>
<accession>A0ABV7KBC7</accession>
<dbReference type="InterPro" id="IPR036641">
    <property type="entry name" value="HPT_dom_sf"/>
</dbReference>
<dbReference type="RefSeq" id="WP_378220453.1">
    <property type="nucleotide sequence ID" value="NZ_JBHRTK010000012.1"/>
</dbReference>
<dbReference type="SUPFAM" id="SSF47226">
    <property type="entry name" value="Histidine-containing phosphotransfer domain, HPT domain"/>
    <property type="match status" value="1"/>
</dbReference>
<reference evidence="5" key="1">
    <citation type="journal article" date="2019" name="Int. J. Syst. Evol. Microbiol.">
        <title>The Global Catalogue of Microorganisms (GCM) 10K type strain sequencing project: providing services to taxonomists for standard genome sequencing and annotation.</title>
        <authorList>
            <consortium name="The Broad Institute Genomics Platform"/>
            <consortium name="The Broad Institute Genome Sequencing Center for Infectious Disease"/>
            <person name="Wu L."/>
            <person name="Ma J."/>
        </authorList>
    </citation>
    <scope>NUCLEOTIDE SEQUENCE [LARGE SCALE GENOMIC DNA]</scope>
    <source>
        <strain evidence="5">KCTC 52165</strain>
    </source>
</reference>
<dbReference type="InterPro" id="IPR008207">
    <property type="entry name" value="Sig_transdc_His_kin_Hpt_dom"/>
</dbReference>
<organism evidence="4 5">
    <name type="scientific">Aquamicrobium soli</name>
    <dbReference type="NCBI Taxonomy" id="1811518"/>
    <lineage>
        <taxon>Bacteria</taxon>
        <taxon>Pseudomonadati</taxon>
        <taxon>Pseudomonadota</taxon>
        <taxon>Alphaproteobacteria</taxon>
        <taxon>Hyphomicrobiales</taxon>
        <taxon>Phyllobacteriaceae</taxon>
        <taxon>Aquamicrobium</taxon>
    </lineage>
</organism>
<keyword evidence="5" id="KW-1185">Reference proteome</keyword>
<feature type="domain" description="HPt" evidence="3">
    <location>
        <begin position="8"/>
        <end position="113"/>
    </location>
</feature>